<dbReference type="InterPro" id="IPR003781">
    <property type="entry name" value="CoA-bd"/>
</dbReference>
<dbReference type="SUPFAM" id="SSF52210">
    <property type="entry name" value="Succinyl-CoA synthetase domains"/>
    <property type="match status" value="2"/>
</dbReference>
<dbReference type="AlphaFoldDB" id="A0A344LCS1"/>
<dbReference type="KEGG" id="aab:A4R43_27965"/>
<dbReference type="EMBL" id="CP015163">
    <property type="protein sequence ID" value="AXB45845.1"/>
    <property type="molecule type" value="Genomic_DNA"/>
</dbReference>
<evidence type="ECO:0000313" key="2">
    <source>
        <dbReference type="EMBL" id="AXB45845.1"/>
    </source>
</evidence>
<dbReference type="Gene3D" id="3.40.50.720">
    <property type="entry name" value="NAD(P)-binding Rossmann-like Domain"/>
    <property type="match status" value="1"/>
</dbReference>
<dbReference type="PANTHER" id="PTHR42793">
    <property type="entry name" value="COA BINDING DOMAIN CONTAINING PROTEIN"/>
    <property type="match status" value="1"/>
</dbReference>
<dbReference type="SUPFAM" id="SSF51735">
    <property type="entry name" value="NAD(P)-binding Rossmann-fold domains"/>
    <property type="match status" value="1"/>
</dbReference>
<dbReference type="PANTHER" id="PTHR42793:SF1">
    <property type="entry name" value="PEPTIDYL-LYSINE N-ACETYLTRANSFERASE PATZ"/>
    <property type="match status" value="1"/>
</dbReference>
<reference evidence="2 3" key="1">
    <citation type="submission" date="2016-04" db="EMBL/GenBank/DDBJ databases">
        <title>Complete genome sequence and analysis of deep-sea sediment isolate, Amycolatopsis sp. WP1.</title>
        <authorList>
            <person name="Wang H."/>
            <person name="Chen S."/>
            <person name="Wu Q."/>
        </authorList>
    </citation>
    <scope>NUCLEOTIDE SEQUENCE [LARGE SCALE GENOMIC DNA]</scope>
    <source>
        <strain evidence="2 3">WP1</strain>
    </source>
</reference>
<dbReference type="SMART" id="SM00881">
    <property type="entry name" value="CoA_binding"/>
    <property type="match status" value="1"/>
</dbReference>
<keyword evidence="2" id="KW-0436">Ligase</keyword>
<dbReference type="GO" id="GO:0005524">
    <property type="term" value="F:ATP binding"/>
    <property type="evidence" value="ECO:0007669"/>
    <property type="project" value="InterPro"/>
</dbReference>
<name>A0A344LCS1_9PSEU</name>
<accession>A0A344LCS1</accession>
<evidence type="ECO:0000259" key="1">
    <source>
        <dbReference type="SMART" id="SM00881"/>
    </source>
</evidence>
<keyword evidence="3" id="KW-1185">Reference proteome</keyword>
<dbReference type="OrthoDB" id="190266at2"/>
<dbReference type="Pfam" id="PF13380">
    <property type="entry name" value="CoA_binding_2"/>
    <property type="match status" value="1"/>
</dbReference>
<dbReference type="Pfam" id="PF13607">
    <property type="entry name" value="Succ_CoA_lig"/>
    <property type="match status" value="1"/>
</dbReference>
<dbReference type="Proteomes" id="UP000250434">
    <property type="component" value="Chromosome"/>
</dbReference>
<dbReference type="Pfam" id="PF13549">
    <property type="entry name" value="ATP-grasp_5"/>
    <property type="match status" value="1"/>
</dbReference>
<proteinExistence type="predicted"/>
<dbReference type="Gene3D" id="3.30.470.20">
    <property type="entry name" value="ATP-grasp fold, B domain"/>
    <property type="match status" value="1"/>
</dbReference>
<dbReference type="Gene3D" id="3.30.1490.20">
    <property type="entry name" value="ATP-grasp fold, A domain"/>
    <property type="match status" value="1"/>
</dbReference>
<dbReference type="InterPro" id="IPR036291">
    <property type="entry name" value="NAD(P)-bd_dom_sf"/>
</dbReference>
<dbReference type="Gene3D" id="3.40.50.261">
    <property type="entry name" value="Succinyl-CoA synthetase domains"/>
    <property type="match status" value="2"/>
</dbReference>
<dbReference type="RefSeq" id="WP_113695077.1">
    <property type="nucleotide sequence ID" value="NZ_CP015163.1"/>
</dbReference>
<dbReference type="InterPro" id="IPR013815">
    <property type="entry name" value="ATP_grasp_subdomain_1"/>
</dbReference>
<protein>
    <submittedName>
        <fullName evidence="2">Acid--CoA ligase</fullName>
    </submittedName>
</protein>
<dbReference type="SUPFAM" id="SSF56059">
    <property type="entry name" value="Glutathione synthetase ATP-binding domain-like"/>
    <property type="match status" value="1"/>
</dbReference>
<dbReference type="InterPro" id="IPR016102">
    <property type="entry name" value="Succinyl-CoA_synth-like"/>
</dbReference>
<evidence type="ECO:0000313" key="3">
    <source>
        <dbReference type="Proteomes" id="UP000250434"/>
    </source>
</evidence>
<gene>
    <name evidence="2" type="ORF">A4R43_27965</name>
</gene>
<dbReference type="GO" id="GO:0016874">
    <property type="term" value="F:ligase activity"/>
    <property type="evidence" value="ECO:0007669"/>
    <property type="project" value="UniProtKB-KW"/>
</dbReference>
<dbReference type="InterPro" id="IPR032875">
    <property type="entry name" value="Succ_CoA_lig_flav_dom"/>
</dbReference>
<feature type="domain" description="CoA-binding" evidence="1">
    <location>
        <begin position="8"/>
        <end position="103"/>
    </location>
</feature>
<sequence>MSTEPGPFTDPASVAVVGASADPAKWGHWLARGALAGEDRRRVYLVNSRGGAVAGRVPYASLDDLPEPPELVVFSVPASAVPEVVDKALELGARGLVGISAGIEDDYELARRVRAGGARLLGPACLGLFDAETQLELAWGQFEPGALGIVSQSGQVGLELAGLAASAGIGVSRFVSVGRQADLTLEEMVGELVEHESTRVVAIYAESFGDGRELVRTITRLTEAGKPVVVLTVGESDAGRTAARSHTGALTSSLDVVDAACRASGSVRVRTPAEVIDLARYLLLTTRPKGKRVAIVGDSGGQGAVAADVTARAGLRVTPLPAVLAARIEAGLPDAANSVNPIDLAGGGEQDLRSYARVVRELTGSGEVDAVLLTGYFGSYGEDTPTLRETELGVVAELGFAVHRTGIPVVVHSMSADSDAVRALRDCGVPTYHTVEAAAGALGTAAQFAPPCPLPLVWGSAAPVGEGYLAARDLVASAGVRFPAGAAVTDRESLLAAAERLRPPYAVKADFLAHKSEAGGVVLGLTDAMSAVWTLEDMLHELGPGRYVLEEMDTREHTVEIIIGARRDPAFGPLVMVGAGGTDAELQRDTTIELGPVDTERAMTMLRRLRCYPLLDGWRGREPLDVKALAETVAAVSSVLAGCAAVAEIELNPVRVGADGVIAVDALLTRAGEERT</sequence>
<organism evidence="2 3">
    <name type="scientific">Amycolatopsis albispora</name>
    <dbReference type="NCBI Taxonomy" id="1804986"/>
    <lineage>
        <taxon>Bacteria</taxon>
        <taxon>Bacillati</taxon>
        <taxon>Actinomycetota</taxon>
        <taxon>Actinomycetes</taxon>
        <taxon>Pseudonocardiales</taxon>
        <taxon>Pseudonocardiaceae</taxon>
        <taxon>Amycolatopsis</taxon>
    </lineage>
</organism>